<evidence type="ECO:0000313" key="11">
    <source>
        <dbReference type="EMBL" id="KAH0880487.1"/>
    </source>
</evidence>
<feature type="region of interest" description="Disordered" evidence="6">
    <location>
        <begin position="827"/>
        <end position="854"/>
    </location>
</feature>
<dbReference type="InterPro" id="IPR017884">
    <property type="entry name" value="SANT_dom"/>
</dbReference>
<feature type="domain" description="HTH myb-type" evidence="9">
    <location>
        <begin position="543"/>
        <end position="598"/>
    </location>
</feature>
<dbReference type="KEGG" id="bna:106390124"/>
<name>A0A816LK45_BRANA</name>
<dbReference type="PROSITE" id="PS51294">
    <property type="entry name" value="HTH_MYB"/>
    <property type="match status" value="4"/>
</dbReference>
<evidence type="ECO:0000259" key="7">
    <source>
        <dbReference type="PROSITE" id="PS50090"/>
    </source>
</evidence>
<dbReference type="Proteomes" id="UP000824890">
    <property type="component" value="Unassembled WGS sequence"/>
</dbReference>
<feature type="region of interest" description="Disordered" evidence="6">
    <location>
        <begin position="163"/>
        <end position="186"/>
    </location>
</feature>
<dbReference type="InterPro" id="IPR009057">
    <property type="entry name" value="Homeodomain-like_sf"/>
</dbReference>
<feature type="domain" description="Myb-like" evidence="7">
    <location>
        <begin position="543"/>
        <end position="594"/>
    </location>
</feature>
<dbReference type="SMART" id="SM00717">
    <property type="entry name" value="SANT"/>
    <property type="match status" value="5"/>
</dbReference>
<evidence type="ECO:0000256" key="4">
    <source>
        <dbReference type="ARBA" id="ARBA00023163"/>
    </source>
</evidence>
<gene>
    <name evidence="10" type="ORF">DARMORV10_C05P48090.1</name>
    <name evidence="11" type="ORF">HID58_067881</name>
</gene>
<dbReference type="GO" id="GO:0005634">
    <property type="term" value="C:nucleus"/>
    <property type="evidence" value="ECO:0007669"/>
    <property type="project" value="UniProtKB-SubCell"/>
</dbReference>
<feature type="domain" description="HTH myb-type" evidence="9">
    <location>
        <begin position="490"/>
        <end position="542"/>
    </location>
</feature>
<dbReference type="Pfam" id="PF00249">
    <property type="entry name" value="Myb_DNA-binding"/>
    <property type="match status" value="4"/>
</dbReference>
<keyword evidence="2" id="KW-0805">Transcription regulation</keyword>
<keyword evidence="12" id="KW-1185">Reference proteome</keyword>
<evidence type="ECO:0000313" key="12">
    <source>
        <dbReference type="Proteomes" id="UP000824890"/>
    </source>
</evidence>
<keyword evidence="5" id="KW-0539">Nucleus</keyword>
<dbReference type="Gene3D" id="1.10.10.60">
    <property type="entry name" value="Homeodomain-like"/>
    <property type="match status" value="4"/>
</dbReference>
<feature type="domain" description="Myb-like" evidence="7">
    <location>
        <begin position="648"/>
        <end position="699"/>
    </location>
</feature>
<dbReference type="GO" id="GO:0003677">
    <property type="term" value="F:DNA binding"/>
    <property type="evidence" value="ECO:0007669"/>
    <property type="project" value="UniProtKB-KW"/>
</dbReference>
<dbReference type="PANTHER" id="PTHR46621">
    <property type="entry name" value="SNRNA-ACTIVATING PROTEIN COMPLEX SUBUNIT 4"/>
    <property type="match status" value="1"/>
</dbReference>
<reference evidence="10" key="1">
    <citation type="submission" date="2021-01" db="EMBL/GenBank/DDBJ databases">
        <authorList>
            <consortium name="Genoscope - CEA"/>
            <person name="William W."/>
        </authorList>
    </citation>
    <scope>NUCLEOTIDE SEQUENCE</scope>
</reference>
<dbReference type="AlphaFoldDB" id="A0A816LK45"/>
<feature type="domain" description="HTH myb-type" evidence="9">
    <location>
        <begin position="648"/>
        <end position="703"/>
    </location>
</feature>
<evidence type="ECO:0000256" key="5">
    <source>
        <dbReference type="ARBA" id="ARBA00023242"/>
    </source>
</evidence>
<feature type="domain" description="Myb-like" evidence="7">
    <location>
        <begin position="490"/>
        <end position="542"/>
    </location>
</feature>
<dbReference type="Proteomes" id="UP001295469">
    <property type="component" value="Chromosome C05"/>
</dbReference>
<feature type="compositionally biased region" description="Gly residues" evidence="6">
    <location>
        <begin position="47"/>
        <end position="57"/>
    </location>
</feature>
<feature type="domain" description="Myb-like" evidence="7">
    <location>
        <begin position="596"/>
        <end position="647"/>
    </location>
</feature>
<feature type="compositionally biased region" description="Polar residues" evidence="6">
    <location>
        <begin position="842"/>
        <end position="854"/>
    </location>
</feature>
<evidence type="ECO:0000256" key="3">
    <source>
        <dbReference type="ARBA" id="ARBA00023125"/>
    </source>
</evidence>
<sequence length="883" mass="99453">MNRGALYESDDDEEEEEDDDIGEDLEDLRRACIVPESNSDDVIAKSGEGGGGGGGGEIPSDSENEDDFEMLRSLKSQLASSTGPPVGLPLPSDSESDDDFELLRSLKSQLALSMDARLPPMSLSDDDDEDDDSFETLRAIRRRFSAYANLDPDGAFMNDSLGKKKQVHASDNEPSREILSRSNTCESFPDQGGKVFTLPDSEGTQAGDSVDLHENNATAPLDQSSSFPEAAQAFVNTCESFPDQGGKVFTLPDSEGTQAGDSVDLHENNATAPLDQSSSFPEAAQAFVEAIRRNRAYQKFLRKKLTEIEAKIEQNEKHQKNVKIVVDFQASCKRITKQALSQGKDPRLQLISTPKCGPRDSSEDNDKKISPLTFGPPENSCVENYRMAVKNYPVSVNRRSWSTEENENLAKGLKQQLQETLLNEAIERSSDLEGSTDDIDAINESIKNLEITPEMIRQFLPKVNWDQLASMYFKDRSASECEARWMSSEDPLINHGPWTAEEENNLRLIIQEKGFTDWLDIAASLGTNRTPFQCLARYQRSLNADILRKEWTAEEDDQLRAAVELYGEKDWQTVANALEGRAGTQCSNRWKKTLHPTRTRVGKFSSEEEKRLKVAVTLFGAQNWHKIARFVPGRTSTQCREKWANCLDPNVNHGKWSKEEDAKLREAMAEHEIGNWSKIASHVPRRTDNQCRRRWMQLYPHQVPLLQEATRLRKEAIVGNFVDRESQRPALLECKFLALPEIPLEPEPEIVAVKKKRKARPRKADAECESEVSSAAKEWRPKRRRKRLERCSGDVCRQENETVCENIENLDNGGEVRSLEWCKENQDNVKEKKQSRRRKSVAETSNNSTVTTDCSQVKVGVKKLTPRRKVSAVVPVENQDAPN</sequence>
<reference evidence="11 12" key="2">
    <citation type="submission" date="2021-05" db="EMBL/GenBank/DDBJ databases">
        <title>Genome Assembly of Synthetic Allotetraploid Brassica napus Reveals Homoeologous Exchanges between Subgenomes.</title>
        <authorList>
            <person name="Davis J.T."/>
        </authorList>
    </citation>
    <scope>NUCLEOTIDE SEQUENCE [LARGE SCALE GENOMIC DNA]</scope>
    <source>
        <strain evidence="12">cv. Da-Ae</strain>
        <tissue evidence="11">Seedling</tissue>
    </source>
</reference>
<feature type="compositionally biased region" description="Basic and acidic residues" evidence="6">
    <location>
        <begin position="168"/>
        <end position="179"/>
    </location>
</feature>
<feature type="compositionally biased region" description="Acidic residues" evidence="6">
    <location>
        <begin position="8"/>
        <end position="26"/>
    </location>
</feature>
<dbReference type="OrthoDB" id="2143914at2759"/>
<feature type="domain" description="HTH myb-type" evidence="9">
    <location>
        <begin position="602"/>
        <end position="647"/>
    </location>
</feature>
<feature type="domain" description="SANT" evidence="8">
    <location>
        <begin position="655"/>
        <end position="703"/>
    </location>
</feature>
<dbReference type="SMR" id="A0A816LK45"/>
<keyword evidence="3" id="KW-0238">DNA-binding</keyword>
<dbReference type="PANTHER" id="PTHR46621:SF1">
    <property type="entry name" value="SNRNA-ACTIVATING PROTEIN COMPLEX SUBUNIT 4"/>
    <property type="match status" value="1"/>
</dbReference>
<dbReference type="CDD" id="cd00167">
    <property type="entry name" value="SANT"/>
    <property type="match status" value="4"/>
</dbReference>
<dbReference type="InterPro" id="IPR051575">
    <property type="entry name" value="Myb-like_DNA-bd"/>
</dbReference>
<evidence type="ECO:0000259" key="8">
    <source>
        <dbReference type="PROSITE" id="PS51293"/>
    </source>
</evidence>
<organism evidence="10">
    <name type="scientific">Brassica napus</name>
    <name type="common">Rape</name>
    <dbReference type="NCBI Taxonomy" id="3708"/>
    <lineage>
        <taxon>Eukaryota</taxon>
        <taxon>Viridiplantae</taxon>
        <taxon>Streptophyta</taxon>
        <taxon>Embryophyta</taxon>
        <taxon>Tracheophyta</taxon>
        <taxon>Spermatophyta</taxon>
        <taxon>Magnoliopsida</taxon>
        <taxon>eudicotyledons</taxon>
        <taxon>Gunneridae</taxon>
        <taxon>Pentapetalae</taxon>
        <taxon>rosids</taxon>
        <taxon>malvids</taxon>
        <taxon>Brassicales</taxon>
        <taxon>Brassicaceae</taxon>
        <taxon>Brassiceae</taxon>
        <taxon>Brassica</taxon>
    </lineage>
</organism>
<protein>
    <submittedName>
        <fullName evidence="10">(rape) hypothetical protein</fullName>
    </submittedName>
</protein>
<evidence type="ECO:0000256" key="6">
    <source>
        <dbReference type="SAM" id="MobiDB-lite"/>
    </source>
</evidence>
<dbReference type="EMBL" id="JAGKQM010000015">
    <property type="protein sequence ID" value="KAH0880487.1"/>
    <property type="molecule type" value="Genomic_DNA"/>
</dbReference>
<evidence type="ECO:0000256" key="1">
    <source>
        <dbReference type="ARBA" id="ARBA00004123"/>
    </source>
</evidence>
<evidence type="ECO:0000313" key="10">
    <source>
        <dbReference type="EMBL" id="CAF1933390.1"/>
    </source>
</evidence>
<comment type="subcellular location">
    <subcellularLocation>
        <location evidence="1">Nucleus</location>
    </subcellularLocation>
</comment>
<feature type="compositionally biased region" description="Polar residues" evidence="6">
    <location>
        <begin position="74"/>
        <end position="83"/>
    </location>
</feature>
<feature type="compositionally biased region" description="Basic and acidic residues" evidence="6">
    <location>
        <begin position="357"/>
        <end position="369"/>
    </location>
</feature>
<feature type="domain" description="Myb-like" evidence="7">
    <location>
        <begin position="393"/>
        <end position="489"/>
    </location>
</feature>
<keyword evidence="4" id="KW-0804">Transcription</keyword>
<dbReference type="SUPFAM" id="SSF46689">
    <property type="entry name" value="Homeodomain-like"/>
    <property type="match status" value="4"/>
</dbReference>
<dbReference type="PROSITE" id="PS51293">
    <property type="entry name" value="SANT"/>
    <property type="match status" value="1"/>
</dbReference>
<feature type="region of interest" description="Disordered" evidence="6">
    <location>
        <begin position="1"/>
        <end position="100"/>
    </location>
</feature>
<evidence type="ECO:0000256" key="2">
    <source>
        <dbReference type="ARBA" id="ARBA00023015"/>
    </source>
</evidence>
<evidence type="ECO:0000259" key="9">
    <source>
        <dbReference type="PROSITE" id="PS51294"/>
    </source>
</evidence>
<feature type="region of interest" description="Disordered" evidence="6">
    <location>
        <begin position="348"/>
        <end position="375"/>
    </location>
</feature>
<dbReference type="InterPro" id="IPR017930">
    <property type="entry name" value="Myb_dom"/>
</dbReference>
<accession>A0A816LK45</accession>
<dbReference type="InterPro" id="IPR001005">
    <property type="entry name" value="SANT/Myb"/>
</dbReference>
<dbReference type="PROSITE" id="PS50090">
    <property type="entry name" value="MYB_LIKE"/>
    <property type="match status" value="5"/>
</dbReference>
<proteinExistence type="predicted"/>
<dbReference type="EMBL" id="HG994369">
    <property type="protein sequence ID" value="CAF1933390.1"/>
    <property type="molecule type" value="Genomic_DNA"/>
</dbReference>